<feature type="non-terminal residue" evidence="1">
    <location>
        <position position="1"/>
    </location>
</feature>
<evidence type="ECO:0000313" key="2">
    <source>
        <dbReference type="Proteomes" id="UP000272051"/>
    </source>
</evidence>
<organism evidence="1 2">
    <name type="scientific">Thermoproteota archaeon</name>
    <dbReference type="NCBI Taxonomy" id="2056631"/>
    <lineage>
        <taxon>Archaea</taxon>
        <taxon>Thermoproteota</taxon>
    </lineage>
</organism>
<dbReference type="GO" id="GO:0004637">
    <property type="term" value="F:phosphoribosylamine-glycine ligase activity"/>
    <property type="evidence" value="ECO:0007669"/>
    <property type="project" value="InterPro"/>
</dbReference>
<reference evidence="1 2" key="1">
    <citation type="submission" date="2018-06" db="EMBL/GenBank/DDBJ databases">
        <title>Extensive metabolic versatility and redundancy in microbially diverse, dynamic hydrothermal sediments.</title>
        <authorList>
            <person name="Dombrowski N."/>
            <person name="Teske A."/>
            <person name="Baker B.J."/>
        </authorList>
    </citation>
    <scope>NUCLEOTIDE SEQUENCE [LARGE SCALE GENOMIC DNA]</scope>
    <source>
        <strain evidence="1">B34_G17</strain>
    </source>
</reference>
<gene>
    <name evidence="1" type="ORF">DRJ33_08140</name>
</gene>
<name>A0A497ESI4_9CREN</name>
<dbReference type="InterPro" id="IPR037123">
    <property type="entry name" value="PRibGlycinamide_synth_C_sf"/>
</dbReference>
<proteinExistence type="predicted"/>
<protein>
    <submittedName>
        <fullName evidence="1">Phosphoribosylamine--glycine ligase</fullName>
    </submittedName>
</protein>
<dbReference type="Proteomes" id="UP000272051">
    <property type="component" value="Unassembled WGS sequence"/>
</dbReference>
<keyword evidence="1" id="KW-0436">Ligase</keyword>
<accession>A0A497ESI4</accession>
<dbReference type="Gene3D" id="3.90.600.10">
    <property type="entry name" value="Phosphoribosylglycinamide synthetase, C-terminal domain"/>
    <property type="match status" value="1"/>
</dbReference>
<dbReference type="InterPro" id="IPR011054">
    <property type="entry name" value="Rudment_hybrid_motif"/>
</dbReference>
<dbReference type="AlphaFoldDB" id="A0A497ESI4"/>
<dbReference type="SUPFAM" id="SSF51246">
    <property type="entry name" value="Rudiment single hybrid motif"/>
    <property type="match status" value="1"/>
</dbReference>
<evidence type="ECO:0000313" key="1">
    <source>
        <dbReference type="EMBL" id="RLE49548.1"/>
    </source>
</evidence>
<dbReference type="GO" id="GO:0009113">
    <property type="term" value="P:purine nucleobase biosynthetic process"/>
    <property type="evidence" value="ECO:0007669"/>
    <property type="project" value="InterPro"/>
</dbReference>
<comment type="caution">
    <text evidence="1">The sequence shown here is derived from an EMBL/GenBank/DDBJ whole genome shotgun (WGS) entry which is preliminary data.</text>
</comment>
<sequence>ADNIEEAREIAYKGINAIKGGSLWFRKDIASKDHIERSIQHMKKLRGY</sequence>
<dbReference type="EMBL" id="QMQX01000205">
    <property type="protein sequence ID" value="RLE49548.1"/>
    <property type="molecule type" value="Genomic_DNA"/>
</dbReference>